<evidence type="ECO:0000256" key="5">
    <source>
        <dbReference type="ARBA" id="ARBA00023136"/>
    </source>
</evidence>
<dbReference type="InterPro" id="IPR020846">
    <property type="entry name" value="MFS_dom"/>
</dbReference>
<proteinExistence type="predicted"/>
<keyword evidence="3 6" id="KW-0812">Transmembrane</keyword>
<feature type="domain" description="Major facilitator superfamily (MFS) profile" evidence="7">
    <location>
        <begin position="7"/>
        <end position="408"/>
    </location>
</feature>
<feature type="transmembrane region" description="Helical" evidence="6">
    <location>
        <begin position="382"/>
        <end position="401"/>
    </location>
</feature>
<dbReference type="Gene3D" id="1.20.1250.20">
    <property type="entry name" value="MFS general substrate transporter like domains"/>
    <property type="match status" value="2"/>
</dbReference>
<dbReference type="InterPro" id="IPR000849">
    <property type="entry name" value="Sugar_P_transporter"/>
</dbReference>
<dbReference type="Proteomes" id="UP001236507">
    <property type="component" value="Unassembled WGS sequence"/>
</dbReference>
<evidence type="ECO:0000256" key="2">
    <source>
        <dbReference type="ARBA" id="ARBA00022475"/>
    </source>
</evidence>
<keyword evidence="5 6" id="KW-0472">Membrane</keyword>
<dbReference type="InterPro" id="IPR050382">
    <property type="entry name" value="MFS_Na/Anion_cotransporter"/>
</dbReference>
<dbReference type="PROSITE" id="PS50850">
    <property type="entry name" value="MFS"/>
    <property type="match status" value="1"/>
</dbReference>
<dbReference type="Pfam" id="PF07690">
    <property type="entry name" value="MFS_1"/>
    <property type="match status" value="1"/>
</dbReference>
<dbReference type="SUPFAM" id="SSF103473">
    <property type="entry name" value="MFS general substrate transporter"/>
    <property type="match status" value="1"/>
</dbReference>
<feature type="transmembrane region" description="Helical" evidence="6">
    <location>
        <begin position="223"/>
        <end position="241"/>
    </location>
</feature>
<dbReference type="PANTHER" id="PTHR11662">
    <property type="entry name" value="SOLUTE CARRIER FAMILY 17"/>
    <property type="match status" value="1"/>
</dbReference>
<feature type="transmembrane region" description="Helical" evidence="6">
    <location>
        <begin position="159"/>
        <end position="180"/>
    </location>
</feature>
<sequence>MKKRYQVLLVLSILSTVTFLDRIAISTAGERISKDLGLSPVQWGWVLGMFTLAYGLFEIPTGLLGDRLGAKRLLIRVVLWWSFFTVLTGFSTGFVMLLAVRFLFGIGEAGAYPNISIALSKWLPAFERGKGQALIWAASRIGAGLTPILVIPIQQKYGWQMSFYILGGVGLLWVIFWIFWYKEEPSEAKDISKEELNFILENRQLSDHSPKQSVWKILNHPNLWILFLMYYCYAAGAYFFQSWMPKYLQQGRGISEENMKFIASAPFILGAVGCFLGGILSDYTVKKYGKKWGRRIVPMIGLSLSGICLITASLSQNDTLAVVLLSLGLATMDVTAPVAWAVAMDIGGKQSGTVSGAMNSAGLIGAYINTVSFGYLATTFGYYFPVLMIGGLLILGSLLWLKIDATHQVAIQSE</sequence>
<evidence type="ECO:0000256" key="3">
    <source>
        <dbReference type="ARBA" id="ARBA00022692"/>
    </source>
</evidence>
<keyword evidence="9" id="KW-1185">Reference proteome</keyword>
<gene>
    <name evidence="8" type="ORF">QM524_19380</name>
</gene>
<feature type="transmembrane region" description="Helical" evidence="6">
    <location>
        <begin position="296"/>
        <end position="314"/>
    </location>
</feature>
<dbReference type="InterPro" id="IPR036259">
    <property type="entry name" value="MFS_trans_sf"/>
</dbReference>
<name>A0ABT6YCT4_9BACT</name>
<dbReference type="InterPro" id="IPR011701">
    <property type="entry name" value="MFS"/>
</dbReference>
<dbReference type="PIRSF" id="PIRSF002808">
    <property type="entry name" value="Hexose_phosphate_transp"/>
    <property type="match status" value="1"/>
</dbReference>
<protein>
    <submittedName>
        <fullName evidence="8">MFS transporter</fullName>
    </submittedName>
</protein>
<dbReference type="CDD" id="cd17319">
    <property type="entry name" value="MFS_ExuT_GudP_like"/>
    <property type="match status" value="1"/>
</dbReference>
<comment type="subcellular location">
    <subcellularLocation>
        <location evidence="1">Cell membrane</location>
        <topology evidence="1">Multi-pass membrane protein</topology>
    </subcellularLocation>
</comment>
<feature type="transmembrane region" description="Helical" evidence="6">
    <location>
        <begin position="261"/>
        <end position="284"/>
    </location>
</feature>
<dbReference type="EMBL" id="JASHIF010000019">
    <property type="protein sequence ID" value="MDI9861391.1"/>
    <property type="molecule type" value="Genomic_DNA"/>
</dbReference>
<feature type="transmembrane region" description="Helical" evidence="6">
    <location>
        <begin position="133"/>
        <end position="153"/>
    </location>
</feature>
<keyword evidence="2" id="KW-1003">Cell membrane</keyword>
<dbReference type="PANTHER" id="PTHR11662:SF399">
    <property type="entry name" value="FI19708P1-RELATED"/>
    <property type="match status" value="1"/>
</dbReference>
<feature type="transmembrane region" description="Helical" evidence="6">
    <location>
        <begin position="44"/>
        <end position="65"/>
    </location>
</feature>
<organism evidence="8 9">
    <name type="scientific">Flectobacillus roseus</name>
    <dbReference type="NCBI Taxonomy" id="502259"/>
    <lineage>
        <taxon>Bacteria</taxon>
        <taxon>Pseudomonadati</taxon>
        <taxon>Bacteroidota</taxon>
        <taxon>Cytophagia</taxon>
        <taxon>Cytophagales</taxon>
        <taxon>Flectobacillaceae</taxon>
        <taxon>Flectobacillus</taxon>
    </lineage>
</organism>
<evidence type="ECO:0000256" key="6">
    <source>
        <dbReference type="SAM" id="Phobius"/>
    </source>
</evidence>
<accession>A0ABT6YCT4</accession>
<evidence type="ECO:0000313" key="8">
    <source>
        <dbReference type="EMBL" id="MDI9861391.1"/>
    </source>
</evidence>
<feature type="transmembrane region" description="Helical" evidence="6">
    <location>
        <begin position="320"/>
        <end position="344"/>
    </location>
</feature>
<evidence type="ECO:0000313" key="9">
    <source>
        <dbReference type="Proteomes" id="UP001236507"/>
    </source>
</evidence>
<evidence type="ECO:0000256" key="4">
    <source>
        <dbReference type="ARBA" id="ARBA00022989"/>
    </source>
</evidence>
<reference evidence="8 9" key="1">
    <citation type="submission" date="2023-05" db="EMBL/GenBank/DDBJ databases">
        <title>Novel species of genus Flectobacillus isolated from stream in China.</title>
        <authorList>
            <person name="Lu H."/>
        </authorList>
    </citation>
    <scope>NUCLEOTIDE SEQUENCE [LARGE SCALE GENOMIC DNA]</scope>
    <source>
        <strain evidence="8 9">KCTC 42575</strain>
    </source>
</reference>
<comment type="caution">
    <text evidence="8">The sequence shown here is derived from an EMBL/GenBank/DDBJ whole genome shotgun (WGS) entry which is preliminary data.</text>
</comment>
<keyword evidence="4 6" id="KW-1133">Transmembrane helix</keyword>
<dbReference type="RefSeq" id="WP_283345817.1">
    <property type="nucleotide sequence ID" value="NZ_JASHIF010000019.1"/>
</dbReference>
<feature type="transmembrane region" description="Helical" evidence="6">
    <location>
        <begin position="77"/>
        <end position="104"/>
    </location>
</feature>
<evidence type="ECO:0000256" key="1">
    <source>
        <dbReference type="ARBA" id="ARBA00004651"/>
    </source>
</evidence>
<evidence type="ECO:0000259" key="7">
    <source>
        <dbReference type="PROSITE" id="PS50850"/>
    </source>
</evidence>